<dbReference type="SMART" id="SM00220">
    <property type="entry name" value="S_TKc"/>
    <property type="match status" value="1"/>
</dbReference>
<keyword evidence="7 21" id="KW-0732">Signal</keyword>
<evidence type="ECO:0000256" key="15">
    <source>
        <dbReference type="ARBA" id="ARBA00023170"/>
    </source>
</evidence>
<evidence type="ECO:0000256" key="1">
    <source>
        <dbReference type="ARBA" id="ARBA00004479"/>
    </source>
</evidence>
<evidence type="ECO:0000256" key="12">
    <source>
        <dbReference type="ARBA" id="ARBA00022989"/>
    </source>
</evidence>
<feature type="chain" id="PRO_5040194101" description="non-specific serine/threonine protein kinase" evidence="21">
    <location>
        <begin position="22"/>
        <end position="1037"/>
    </location>
</feature>
<evidence type="ECO:0000256" key="18">
    <source>
        <dbReference type="ARBA" id="ARBA00048679"/>
    </source>
</evidence>
<dbReference type="CDD" id="cd14066">
    <property type="entry name" value="STKc_IRAK"/>
    <property type="match status" value="1"/>
</dbReference>
<feature type="domain" description="Bulb-type lectin" evidence="23">
    <location>
        <begin position="24"/>
        <end position="147"/>
    </location>
</feature>
<evidence type="ECO:0000259" key="23">
    <source>
        <dbReference type="PROSITE" id="PS50927"/>
    </source>
</evidence>
<feature type="binding site" evidence="19">
    <location>
        <position position="776"/>
    </location>
    <ligand>
        <name>ATP</name>
        <dbReference type="ChEBI" id="CHEBI:30616"/>
    </ligand>
</feature>
<dbReference type="GO" id="GO:0004674">
    <property type="term" value="F:protein serine/threonine kinase activity"/>
    <property type="evidence" value="ECO:0007669"/>
    <property type="project" value="UniProtKB-KW"/>
</dbReference>
<dbReference type="GO" id="GO:0016020">
    <property type="term" value="C:membrane"/>
    <property type="evidence" value="ECO:0007669"/>
    <property type="project" value="UniProtKB-SubCell"/>
</dbReference>
<evidence type="ECO:0000256" key="21">
    <source>
        <dbReference type="SAM" id="SignalP"/>
    </source>
</evidence>
<evidence type="ECO:0000256" key="9">
    <source>
        <dbReference type="ARBA" id="ARBA00022741"/>
    </source>
</evidence>
<dbReference type="InterPro" id="IPR011009">
    <property type="entry name" value="Kinase-like_dom_sf"/>
</dbReference>
<feature type="signal peptide" evidence="21">
    <location>
        <begin position="1"/>
        <end position="21"/>
    </location>
</feature>
<keyword evidence="13 20" id="KW-0472">Membrane</keyword>
<evidence type="ECO:0000256" key="10">
    <source>
        <dbReference type="ARBA" id="ARBA00022777"/>
    </source>
</evidence>
<keyword evidence="10" id="KW-0418">Kinase</keyword>
<dbReference type="EC" id="2.7.11.1" evidence="2"/>
<dbReference type="SMART" id="SM00108">
    <property type="entry name" value="B_lectin"/>
    <property type="match status" value="2"/>
</dbReference>
<dbReference type="SUPFAM" id="SSF51110">
    <property type="entry name" value="alpha-D-mannose-specific plant lectins"/>
    <property type="match status" value="2"/>
</dbReference>
<dbReference type="GO" id="GO:0030246">
    <property type="term" value="F:carbohydrate binding"/>
    <property type="evidence" value="ECO:0007669"/>
    <property type="project" value="UniProtKB-KW"/>
</dbReference>
<accession>A0A9Q1K997</accession>
<dbReference type="PROSITE" id="PS50927">
    <property type="entry name" value="BULB_LECTIN"/>
    <property type="match status" value="2"/>
</dbReference>
<dbReference type="PANTHER" id="PTHR47976:SF108">
    <property type="entry name" value="G-TYPE LECTIN S-RECEPTOR-LIKE SERINE_THREONINE-PROTEIN KINASE LECRK1"/>
    <property type="match status" value="1"/>
</dbReference>
<keyword evidence="8" id="KW-0430">Lectin</keyword>
<evidence type="ECO:0000313" key="24">
    <source>
        <dbReference type="EMBL" id="KAJ8439781.1"/>
    </source>
</evidence>
<reference evidence="24" key="1">
    <citation type="submission" date="2022-04" db="EMBL/GenBank/DDBJ databases">
        <title>Carnegiea gigantea Genome sequencing and assembly v2.</title>
        <authorList>
            <person name="Copetti D."/>
            <person name="Sanderson M.J."/>
            <person name="Burquez A."/>
            <person name="Wojciechowski M.F."/>
        </authorList>
    </citation>
    <scope>NUCLEOTIDE SEQUENCE</scope>
    <source>
        <strain evidence="24">SGP5-SGP5p</strain>
        <tissue evidence="24">Aerial part</tissue>
    </source>
</reference>
<dbReference type="InterPro" id="IPR017441">
    <property type="entry name" value="Protein_kinase_ATP_BS"/>
</dbReference>
<dbReference type="Proteomes" id="UP001153076">
    <property type="component" value="Unassembled WGS sequence"/>
</dbReference>
<dbReference type="Gene3D" id="2.90.10.30">
    <property type="match status" value="1"/>
</dbReference>
<feature type="transmembrane region" description="Helical" evidence="20">
    <location>
        <begin position="684"/>
        <end position="711"/>
    </location>
</feature>
<keyword evidence="4" id="KW-0245">EGF-like domain</keyword>
<dbReference type="OrthoDB" id="1930390at2759"/>
<dbReference type="GO" id="GO:0005524">
    <property type="term" value="F:ATP binding"/>
    <property type="evidence" value="ECO:0007669"/>
    <property type="project" value="UniProtKB-UniRule"/>
</dbReference>
<keyword evidence="15" id="KW-0675">Receptor</keyword>
<comment type="subcellular location">
    <subcellularLocation>
        <location evidence="1">Membrane</location>
        <topology evidence="1">Single-pass type I membrane protein</topology>
    </subcellularLocation>
</comment>
<comment type="catalytic activity">
    <reaction evidence="18">
        <text>L-seryl-[protein] + ATP = O-phospho-L-seryl-[protein] + ADP + H(+)</text>
        <dbReference type="Rhea" id="RHEA:17989"/>
        <dbReference type="Rhea" id="RHEA-COMP:9863"/>
        <dbReference type="Rhea" id="RHEA-COMP:11604"/>
        <dbReference type="ChEBI" id="CHEBI:15378"/>
        <dbReference type="ChEBI" id="CHEBI:29999"/>
        <dbReference type="ChEBI" id="CHEBI:30616"/>
        <dbReference type="ChEBI" id="CHEBI:83421"/>
        <dbReference type="ChEBI" id="CHEBI:456216"/>
        <dbReference type="EC" id="2.7.11.1"/>
    </reaction>
</comment>
<evidence type="ECO:0000256" key="13">
    <source>
        <dbReference type="ARBA" id="ARBA00023136"/>
    </source>
</evidence>
<evidence type="ECO:0000256" key="19">
    <source>
        <dbReference type="PROSITE-ProRule" id="PRU10141"/>
    </source>
</evidence>
<keyword evidence="11 19" id="KW-0067">ATP-binding</keyword>
<keyword evidence="16" id="KW-0325">Glycoprotein</keyword>
<evidence type="ECO:0000256" key="4">
    <source>
        <dbReference type="ARBA" id="ARBA00022536"/>
    </source>
</evidence>
<dbReference type="PROSITE" id="PS50011">
    <property type="entry name" value="PROTEIN_KINASE_DOM"/>
    <property type="match status" value="1"/>
</dbReference>
<proteinExistence type="predicted"/>
<dbReference type="InterPro" id="IPR000719">
    <property type="entry name" value="Prot_kinase_dom"/>
</dbReference>
<keyword evidence="9 19" id="KW-0547">Nucleotide-binding</keyword>
<dbReference type="Gene3D" id="1.10.510.10">
    <property type="entry name" value="Transferase(Phosphotransferase) domain 1"/>
    <property type="match status" value="1"/>
</dbReference>
<evidence type="ECO:0000259" key="22">
    <source>
        <dbReference type="PROSITE" id="PS50011"/>
    </source>
</evidence>
<dbReference type="Gene3D" id="2.90.10.10">
    <property type="entry name" value="Bulb-type lectin domain"/>
    <property type="match status" value="2"/>
</dbReference>
<keyword evidence="14" id="KW-1015">Disulfide bond</keyword>
<comment type="caution">
    <text evidence="24">The sequence shown here is derived from an EMBL/GenBank/DDBJ whole genome shotgun (WGS) entry which is preliminary data.</text>
</comment>
<dbReference type="FunFam" id="2.90.10.30:FF:000001">
    <property type="entry name" value="Serine/threonine-protein kinase"/>
    <property type="match status" value="1"/>
</dbReference>
<comment type="catalytic activity">
    <reaction evidence="17">
        <text>L-threonyl-[protein] + ATP = O-phospho-L-threonyl-[protein] + ADP + H(+)</text>
        <dbReference type="Rhea" id="RHEA:46608"/>
        <dbReference type="Rhea" id="RHEA-COMP:11060"/>
        <dbReference type="Rhea" id="RHEA-COMP:11605"/>
        <dbReference type="ChEBI" id="CHEBI:15378"/>
        <dbReference type="ChEBI" id="CHEBI:30013"/>
        <dbReference type="ChEBI" id="CHEBI:30616"/>
        <dbReference type="ChEBI" id="CHEBI:61977"/>
        <dbReference type="ChEBI" id="CHEBI:456216"/>
        <dbReference type="EC" id="2.7.11.1"/>
    </reaction>
</comment>
<dbReference type="PROSITE" id="PS00108">
    <property type="entry name" value="PROTEIN_KINASE_ST"/>
    <property type="match status" value="1"/>
</dbReference>
<evidence type="ECO:0000256" key="3">
    <source>
        <dbReference type="ARBA" id="ARBA00022527"/>
    </source>
</evidence>
<dbReference type="SUPFAM" id="SSF56112">
    <property type="entry name" value="Protein kinase-like (PK-like)"/>
    <property type="match status" value="1"/>
</dbReference>
<dbReference type="InterPro" id="IPR008271">
    <property type="entry name" value="Ser/Thr_kinase_AS"/>
</dbReference>
<evidence type="ECO:0000256" key="5">
    <source>
        <dbReference type="ARBA" id="ARBA00022679"/>
    </source>
</evidence>
<name>A0A9Q1K997_9CARY</name>
<dbReference type="EMBL" id="JAKOGI010000207">
    <property type="protein sequence ID" value="KAJ8439781.1"/>
    <property type="molecule type" value="Genomic_DNA"/>
</dbReference>
<dbReference type="Gene3D" id="3.30.200.20">
    <property type="entry name" value="Phosphorylase Kinase, domain 1"/>
    <property type="match status" value="1"/>
</dbReference>
<evidence type="ECO:0000313" key="25">
    <source>
        <dbReference type="Proteomes" id="UP001153076"/>
    </source>
</evidence>
<keyword evidence="5" id="KW-0808">Transferase</keyword>
<keyword evidence="3" id="KW-0723">Serine/threonine-protein kinase</keyword>
<protein>
    <recommendedName>
        <fullName evidence="2">non-specific serine/threonine protein kinase</fullName>
        <ecNumber evidence="2">2.7.11.1</ecNumber>
    </recommendedName>
</protein>
<evidence type="ECO:0000256" key="14">
    <source>
        <dbReference type="ARBA" id="ARBA00023157"/>
    </source>
</evidence>
<organism evidence="24 25">
    <name type="scientific">Carnegiea gigantea</name>
    <dbReference type="NCBI Taxonomy" id="171969"/>
    <lineage>
        <taxon>Eukaryota</taxon>
        <taxon>Viridiplantae</taxon>
        <taxon>Streptophyta</taxon>
        <taxon>Embryophyta</taxon>
        <taxon>Tracheophyta</taxon>
        <taxon>Spermatophyta</taxon>
        <taxon>Magnoliopsida</taxon>
        <taxon>eudicotyledons</taxon>
        <taxon>Gunneridae</taxon>
        <taxon>Pentapetalae</taxon>
        <taxon>Caryophyllales</taxon>
        <taxon>Cactineae</taxon>
        <taxon>Cactaceae</taxon>
        <taxon>Cactoideae</taxon>
        <taxon>Echinocereeae</taxon>
        <taxon>Carnegiea</taxon>
    </lineage>
</organism>
<dbReference type="CDD" id="cd01098">
    <property type="entry name" value="PAN_AP_plant"/>
    <property type="match status" value="1"/>
</dbReference>
<evidence type="ECO:0000256" key="8">
    <source>
        <dbReference type="ARBA" id="ARBA00022734"/>
    </source>
</evidence>
<evidence type="ECO:0000256" key="7">
    <source>
        <dbReference type="ARBA" id="ARBA00022729"/>
    </source>
</evidence>
<dbReference type="InterPro" id="IPR036426">
    <property type="entry name" value="Bulb-type_lectin_dom_sf"/>
</dbReference>
<dbReference type="PANTHER" id="PTHR47976">
    <property type="entry name" value="G-TYPE LECTIN S-RECEPTOR-LIKE SERINE/THREONINE-PROTEIN KINASE SD2-5"/>
    <property type="match status" value="1"/>
</dbReference>
<dbReference type="AlphaFoldDB" id="A0A9Q1K997"/>
<evidence type="ECO:0000256" key="6">
    <source>
        <dbReference type="ARBA" id="ARBA00022692"/>
    </source>
</evidence>
<evidence type="ECO:0000256" key="16">
    <source>
        <dbReference type="ARBA" id="ARBA00023180"/>
    </source>
</evidence>
<evidence type="ECO:0000256" key="17">
    <source>
        <dbReference type="ARBA" id="ARBA00047899"/>
    </source>
</evidence>
<keyword evidence="25" id="KW-1185">Reference proteome</keyword>
<feature type="domain" description="Protein kinase" evidence="22">
    <location>
        <begin position="744"/>
        <end position="1020"/>
    </location>
</feature>
<feature type="domain" description="Bulb-type lectin" evidence="23">
    <location>
        <begin position="270"/>
        <end position="386"/>
    </location>
</feature>
<evidence type="ECO:0000256" key="2">
    <source>
        <dbReference type="ARBA" id="ARBA00012513"/>
    </source>
</evidence>
<dbReference type="FunFam" id="3.30.200.20:FF:000059">
    <property type="entry name" value="S-receptor-like serine/threonine-protein kinase"/>
    <property type="match status" value="1"/>
</dbReference>
<dbReference type="InterPro" id="IPR051343">
    <property type="entry name" value="G-type_lectin_kinases/EP1-like"/>
</dbReference>
<dbReference type="Pfam" id="PF00069">
    <property type="entry name" value="Pkinase"/>
    <property type="match status" value="1"/>
</dbReference>
<dbReference type="FunFam" id="1.10.510.10:FF:000237">
    <property type="entry name" value="G-type lectin S-receptor-like serine/threonine-protein kinase"/>
    <property type="match status" value="1"/>
</dbReference>
<gene>
    <name evidence="24" type="ORF">Cgig2_029041</name>
</gene>
<evidence type="ECO:0000256" key="20">
    <source>
        <dbReference type="SAM" id="Phobius"/>
    </source>
</evidence>
<sequence>MAISLHCFIFVLLSLPLLSSSQSSNNTTMSSSLTAGANPLSFWTSPSKDFACGFQGTKPGSFLLAIWFEAIPEKTIIWSANRNHLAPRGSKVELTAKGLALFDPSSQEIWRAKLLDDAAQLSYGAMLNTGKFVLATRAGSILWQSFDEPTDTIMPTQVLNLGYQVVFNQTGFLYLLTKNGSILTELFSAGVPKEGFYQRVILEYDGILRHYVRPKSSSAHLSTKPVGWSIKSFMPKNICTSDLEDTGIEMCECNSHCTSNMEDTGSGVVINHSWSKPLIILGISLQRIFFWVQEIEPGSFLLATWFDAIPEKTITWSANRDHLAPRGSKVELTREKGLVLSDPSGQQIWQAKLRDNGGQLGYGAMLDTGNFLLTTQAGSVLWQSFDEPTDTILPTQILNLGAQLIAEFSQKNHSSGRFMMQLGTDGNLGLYTTDYPLFDAVNRAYYLSSSSQGSGYQVVFNQTGLVYLVAKNGSILSQLFSDEVPKQGLYQRVILEYDGVLRHYIYPKSSSSSSISTGWSVKSFIPENICTAVTQQTGSGVCGFNSYCSIGNDDRPYCSCPPGYIPLDPEDELSGCNPNFSPQSCPETPSQQDEQFGFKELINVDWPLSDYEHFENVNKDWCRETCFRDCFCAVSVFKEGGDCWKKKLPLSNGKNDSSVDRTTFIKVGTNGDLSKPRDKSKNRVWPTLLGISGFINIVLVGFLFLGCFAFAKYKKSKQGIGGARVNEGYSVRSFTHKELIEATNDFIEEIGSGAFGVVYKGIMGGPSGSETSIAVKRLNSIVRDAEMEFKAEVNAMARTHHKNLVRLVGYCDEEDHRLLVYEYMSNGTLSDFLYVVPKPAWEKRLKIAQGIARGLFYLHEDCSAQIIHCDIKPQNVLLDDDCRARISDFGLAKLLRLDQTQTNTVARGTRGYVAPEWFNTMPITAKVDVYSFGVLLLEIICCRRNVFKGNEEEEAILLTDKVFECYQEGKIENLVEDDAEALGDKQRLERMVEVAMWCIQYDPNLRPTMRMVVQMLEGLVEVPVPPFPSSYSISITT</sequence>
<dbReference type="Pfam" id="PF01453">
    <property type="entry name" value="B_lectin"/>
    <property type="match status" value="2"/>
</dbReference>
<evidence type="ECO:0000256" key="11">
    <source>
        <dbReference type="ARBA" id="ARBA00022840"/>
    </source>
</evidence>
<dbReference type="InterPro" id="IPR001480">
    <property type="entry name" value="Bulb-type_lectin_dom"/>
</dbReference>
<dbReference type="PROSITE" id="PS00107">
    <property type="entry name" value="PROTEIN_KINASE_ATP"/>
    <property type="match status" value="1"/>
</dbReference>
<keyword evidence="12 20" id="KW-1133">Transmembrane helix</keyword>
<keyword evidence="6 20" id="KW-0812">Transmembrane</keyword>